<dbReference type="InterPro" id="IPR000719">
    <property type="entry name" value="Prot_kinase_dom"/>
</dbReference>
<proteinExistence type="predicted"/>
<evidence type="ECO:0000256" key="2">
    <source>
        <dbReference type="ARBA" id="ARBA00022840"/>
    </source>
</evidence>
<keyword evidence="1" id="KW-0547">Nucleotide-binding</keyword>
<reference evidence="4" key="1">
    <citation type="submission" date="2023-10" db="EMBL/GenBank/DDBJ databases">
        <authorList>
            <person name="Chen Y."/>
            <person name="Shah S."/>
            <person name="Dougan E. K."/>
            <person name="Thang M."/>
            <person name="Chan C."/>
        </authorList>
    </citation>
    <scope>NUCLEOTIDE SEQUENCE [LARGE SCALE GENOMIC DNA]</scope>
</reference>
<dbReference type="Pfam" id="PF00069">
    <property type="entry name" value="Pkinase"/>
    <property type="match status" value="1"/>
</dbReference>
<dbReference type="PANTHER" id="PTHR24346:SF30">
    <property type="entry name" value="MATERNAL EMBRYONIC LEUCINE ZIPPER KINASE"/>
    <property type="match status" value="1"/>
</dbReference>
<dbReference type="EMBL" id="CAUYUJ010002058">
    <property type="protein sequence ID" value="CAK0798960.1"/>
    <property type="molecule type" value="Genomic_DNA"/>
</dbReference>
<dbReference type="Gene3D" id="3.30.200.20">
    <property type="entry name" value="Phosphorylase Kinase, domain 1"/>
    <property type="match status" value="1"/>
</dbReference>
<organism evidence="4 5">
    <name type="scientific">Prorocentrum cordatum</name>
    <dbReference type="NCBI Taxonomy" id="2364126"/>
    <lineage>
        <taxon>Eukaryota</taxon>
        <taxon>Sar</taxon>
        <taxon>Alveolata</taxon>
        <taxon>Dinophyceae</taxon>
        <taxon>Prorocentrales</taxon>
        <taxon>Prorocentraceae</taxon>
        <taxon>Prorocentrum</taxon>
    </lineage>
</organism>
<evidence type="ECO:0000313" key="5">
    <source>
        <dbReference type="Proteomes" id="UP001189429"/>
    </source>
</evidence>
<dbReference type="Proteomes" id="UP001189429">
    <property type="component" value="Unassembled WGS sequence"/>
</dbReference>
<dbReference type="SUPFAM" id="SSF56112">
    <property type="entry name" value="Protein kinase-like (PK-like)"/>
    <property type="match status" value="1"/>
</dbReference>
<name>A0ABN9Q3J9_9DINO</name>
<protein>
    <recommendedName>
        <fullName evidence="3">Protein kinase domain-containing protein</fullName>
    </recommendedName>
</protein>
<dbReference type="Gene3D" id="1.10.510.10">
    <property type="entry name" value="Transferase(Phosphotransferase) domain 1"/>
    <property type="match status" value="1"/>
</dbReference>
<dbReference type="InterPro" id="IPR011009">
    <property type="entry name" value="Kinase-like_dom_sf"/>
</dbReference>
<keyword evidence="2" id="KW-0067">ATP-binding</keyword>
<evidence type="ECO:0000259" key="3">
    <source>
        <dbReference type="PROSITE" id="PS50011"/>
    </source>
</evidence>
<evidence type="ECO:0000313" key="4">
    <source>
        <dbReference type="EMBL" id="CAK0798960.1"/>
    </source>
</evidence>
<accession>A0ABN9Q3J9</accession>
<comment type="caution">
    <text evidence="4">The sequence shown here is derived from an EMBL/GenBank/DDBJ whole genome shotgun (WGS) entry which is preliminary data.</text>
</comment>
<gene>
    <name evidence="4" type="ORF">PCOR1329_LOCUS7579</name>
</gene>
<keyword evidence="5" id="KW-1185">Reference proteome</keyword>
<dbReference type="SMART" id="SM00220">
    <property type="entry name" value="S_TKc"/>
    <property type="match status" value="1"/>
</dbReference>
<dbReference type="PANTHER" id="PTHR24346">
    <property type="entry name" value="MAP/MICROTUBULE AFFINITY-REGULATING KINASE"/>
    <property type="match status" value="1"/>
</dbReference>
<sequence>MGCAHSVTLLDESHAGARVAPCSESAYVRPGANAFDPSADTSKKVDSAKAALQPAAVAEPSFGTREQFVSQYELDGTLGKGSFGIVVSARDRVSGREGAVKIVDSGSGGPAPATSKASAVDAIQKRKWKSAMQEVEVWRAVGRHANVVELHEHFYDSRVVFMVMERCECTVAEKCDSNPRLLQSGLPDLLRQMLLGVEACHKASVAHRDIKPDNYPARWRI</sequence>
<feature type="domain" description="Protein kinase" evidence="3">
    <location>
        <begin position="72"/>
        <end position="221"/>
    </location>
</feature>
<evidence type="ECO:0000256" key="1">
    <source>
        <dbReference type="ARBA" id="ARBA00022741"/>
    </source>
</evidence>
<dbReference type="PROSITE" id="PS50011">
    <property type="entry name" value="PROTEIN_KINASE_DOM"/>
    <property type="match status" value="1"/>
</dbReference>